<evidence type="ECO:0000256" key="3">
    <source>
        <dbReference type="ARBA" id="ARBA00022840"/>
    </source>
</evidence>
<organism evidence="5 6">
    <name type="scientific">Thermotoga petrophila</name>
    <dbReference type="NCBI Taxonomy" id="93929"/>
    <lineage>
        <taxon>Bacteria</taxon>
        <taxon>Thermotogati</taxon>
        <taxon>Thermotogota</taxon>
        <taxon>Thermotogae</taxon>
        <taxon>Thermotogales</taxon>
        <taxon>Thermotogaceae</taxon>
        <taxon>Thermotoga</taxon>
    </lineage>
</organism>
<sequence>MKKMIEQGILLRIENVTKIFRIGGRITGSKLVAVSNANIEMEGSKPEIFALAGESGSGKTTLARMILGLIEPSSGRIIFKGRDINTLKNRKDKLWFKREVQPIFQNPFEAFNPLKKVESYLFETAKNLLLLKTKDEVLENISQAVKAVGMSLEEIKDRYPSEFSGGQLQRLSIARALVAKPSLLIADEPVSMVDASLRMSILNLFRNLNKDHGVSIIYITHDLATAYYVSDRIAIMFRGVIVELGPVDEVLSKPYHPYTQLLLESIPKPDPDRKWERRIKLSDMEVKEYSLVGCKFVTRCPYAKEICKKKEPPFVHVEKGRSVKCFLYSNGTIKISEEG</sequence>
<evidence type="ECO:0000259" key="4">
    <source>
        <dbReference type="PROSITE" id="PS50893"/>
    </source>
</evidence>
<dbReference type="PROSITE" id="PS00211">
    <property type="entry name" value="ABC_TRANSPORTER_1"/>
    <property type="match status" value="1"/>
</dbReference>
<dbReference type="InterPro" id="IPR017871">
    <property type="entry name" value="ABC_transporter-like_CS"/>
</dbReference>
<dbReference type="Proteomes" id="UP000058636">
    <property type="component" value="Unassembled WGS sequence"/>
</dbReference>
<gene>
    <name evidence="5" type="ORF">XD57_0806</name>
</gene>
<dbReference type="GO" id="GO:0016887">
    <property type="term" value="F:ATP hydrolysis activity"/>
    <property type="evidence" value="ECO:0007669"/>
    <property type="project" value="InterPro"/>
</dbReference>
<reference evidence="5 6" key="1">
    <citation type="journal article" date="2015" name="MBio">
        <title>Genome-Resolved Metagenomic Analysis Reveals Roles for Candidate Phyla and Other Microbial Community Members in Biogeochemical Transformations in Oil Reservoirs.</title>
        <authorList>
            <person name="Hu P."/>
            <person name="Tom L."/>
            <person name="Singh A."/>
            <person name="Thomas B.C."/>
            <person name="Baker B.J."/>
            <person name="Piceno Y.M."/>
            <person name="Andersen G.L."/>
            <person name="Banfield J.F."/>
        </authorList>
    </citation>
    <scope>NUCLEOTIDE SEQUENCE [LARGE SCALE GENOMIC DNA]</scope>
    <source>
        <strain evidence="5">46_26</strain>
    </source>
</reference>
<dbReference type="NCBIfam" id="TIGR01727">
    <property type="entry name" value="oligo_HPY"/>
    <property type="match status" value="1"/>
</dbReference>
<dbReference type="InterPro" id="IPR013563">
    <property type="entry name" value="Oligopep_ABC_C"/>
</dbReference>
<dbReference type="InterPro" id="IPR003593">
    <property type="entry name" value="AAA+_ATPase"/>
</dbReference>
<dbReference type="InterPro" id="IPR027417">
    <property type="entry name" value="P-loop_NTPase"/>
</dbReference>
<keyword evidence="3" id="KW-0067">ATP-binding</keyword>
<dbReference type="PATRIC" id="fig|93930.3.peg.1657"/>
<dbReference type="CDD" id="cd03257">
    <property type="entry name" value="ABC_NikE_OppD_transporters"/>
    <property type="match status" value="1"/>
</dbReference>
<dbReference type="GO" id="GO:0005524">
    <property type="term" value="F:ATP binding"/>
    <property type="evidence" value="ECO:0007669"/>
    <property type="project" value="UniProtKB-KW"/>
</dbReference>
<feature type="domain" description="ABC transporter" evidence="4">
    <location>
        <begin position="11"/>
        <end position="263"/>
    </location>
</feature>
<accession>A0A101EQM3</accession>
<dbReference type="PANTHER" id="PTHR43230">
    <property type="entry name" value="ABC-TYPE DIPEPTIDE/OLIGOPEPTIDE TRANSPORT SYSTEM, ATPASE COMPONENT"/>
    <property type="match status" value="1"/>
</dbReference>
<evidence type="ECO:0000256" key="1">
    <source>
        <dbReference type="ARBA" id="ARBA00022448"/>
    </source>
</evidence>
<dbReference type="AlphaFoldDB" id="A0A101EQM3"/>
<dbReference type="GO" id="GO:0015833">
    <property type="term" value="P:peptide transport"/>
    <property type="evidence" value="ECO:0007669"/>
    <property type="project" value="InterPro"/>
</dbReference>
<evidence type="ECO:0000313" key="6">
    <source>
        <dbReference type="Proteomes" id="UP000058636"/>
    </source>
</evidence>
<evidence type="ECO:0000313" key="5">
    <source>
        <dbReference type="EMBL" id="KUK23098.1"/>
    </source>
</evidence>
<proteinExistence type="predicted"/>
<comment type="caution">
    <text evidence="5">The sequence shown here is derived from an EMBL/GenBank/DDBJ whole genome shotgun (WGS) entry which is preliminary data.</text>
</comment>
<dbReference type="EMBL" id="LGFG01000053">
    <property type="protein sequence ID" value="KUK23098.1"/>
    <property type="molecule type" value="Genomic_DNA"/>
</dbReference>
<dbReference type="InterPro" id="IPR003439">
    <property type="entry name" value="ABC_transporter-like_ATP-bd"/>
</dbReference>
<dbReference type="SMART" id="SM00382">
    <property type="entry name" value="AAA"/>
    <property type="match status" value="1"/>
</dbReference>
<dbReference type="Gene3D" id="3.40.50.300">
    <property type="entry name" value="P-loop containing nucleotide triphosphate hydrolases"/>
    <property type="match status" value="1"/>
</dbReference>
<protein>
    <submittedName>
        <fullName evidence="5">Oligopeptide/dipeptide ABC transporter, ATPase subunit</fullName>
    </submittedName>
</protein>
<dbReference type="Pfam" id="PF00005">
    <property type="entry name" value="ABC_tran"/>
    <property type="match status" value="1"/>
</dbReference>
<dbReference type="PANTHER" id="PTHR43230:SF1">
    <property type="entry name" value="OLIGOPEPTIDE ABC TRANSPORTER, ATP-BINDING PROTEIN"/>
    <property type="match status" value="1"/>
</dbReference>
<keyword evidence="1" id="KW-0813">Transport</keyword>
<dbReference type="SUPFAM" id="SSF52540">
    <property type="entry name" value="P-loop containing nucleoside triphosphate hydrolases"/>
    <property type="match status" value="1"/>
</dbReference>
<dbReference type="Pfam" id="PF08352">
    <property type="entry name" value="oligo_HPY"/>
    <property type="match status" value="1"/>
</dbReference>
<name>A0A101EQM3_9THEM</name>
<dbReference type="PROSITE" id="PS50893">
    <property type="entry name" value="ABC_TRANSPORTER_2"/>
    <property type="match status" value="1"/>
</dbReference>
<evidence type="ECO:0000256" key="2">
    <source>
        <dbReference type="ARBA" id="ARBA00022741"/>
    </source>
</evidence>
<keyword evidence="2" id="KW-0547">Nucleotide-binding</keyword>